<dbReference type="InterPro" id="IPR011598">
    <property type="entry name" value="bHLH_dom"/>
</dbReference>
<evidence type="ECO:0000256" key="4">
    <source>
        <dbReference type="ARBA" id="ARBA00023163"/>
    </source>
</evidence>
<feature type="region of interest" description="Disordered" evidence="7">
    <location>
        <begin position="850"/>
        <end position="937"/>
    </location>
</feature>
<feature type="compositionally biased region" description="Low complexity" evidence="7">
    <location>
        <begin position="703"/>
        <end position="719"/>
    </location>
</feature>
<dbReference type="PROSITE" id="PS50888">
    <property type="entry name" value="BHLH"/>
    <property type="match status" value="1"/>
</dbReference>
<dbReference type="CDD" id="cd11405">
    <property type="entry name" value="bHLHzip_MLXIP_like"/>
    <property type="match status" value="1"/>
</dbReference>
<evidence type="ECO:0000256" key="1">
    <source>
        <dbReference type="ARBA" id="ARBA00004123"/>
    </source>
</evidence>
<comment type="subcellular location">
    <subcellularLocation>
        <location evidence="1">Nucleus</location>
    </subcellularLocation>
</comment>
<name>A0AAV4AV29_9GAST</name>
<feature type="compositionally biased region" description="Polar residues" evidence="7">
    <location>
        <begin position="362"/>
        <end position="371"/>
    </location>
</feature>
<dbReference type="CDD" id="cd21739">
    <property type="entry name" value="NES2-NLS_ChREBP-like"/>
    <property type="match status" value="1"/>
</dbReference>
<feature type="compositionally biased region" description="Polar residues" evidence="7">
    <location>
        <begin position="919"/>
        <end position="931"/>
    </location>
</feature>
<feature type="compositionally biased region" description="Low complexity" evidence="7">
    <location>
        <begin position="515"/>
        <end position="530"/>
    </location>
</feature>
<dbReference type="InterPro" id="IPR036638">
    <property type="entry name" value="HLH_DNA-bd_sf"/>
</dbReference>
<dbReference type="GO" id="GO:0000978">
    <property type="term" value="F:RNA polymerase II cis-regulatory region sequence-specific DNA binding"/>
    <property type="evidence" value="ECO:0007669"/>
    <property type="project" value="TreeGrafter"/>
</dbReference>
<dbReference type="GO" id="GO:0005634">
    <property type="term" value="C:nucleus"/>
    <property type="evidence" value="ECO:0007669"/>
    <property type="project" value="UniProtKB-SubCell"/>
</dbReference>
<gene>
    <name evidence="9" type="ORF">PoB_003644900</name>
</gene>
<feature type="compositionally biased region" description="Polar residues" evidence="7">
    <location>
        <begin position="614"/>
        <end position="628"/>
    </location>
</feature>
<organism evidence="9 10">
    <name type="scientific">Plakobranchus ocellatus</name>
    <dbReference type="NCBI Taxonomy" id="259542"/>
    <lineage>
        <taxon>Eukaryota</taxon>
        <taxon>Metazoa</taxon>
        <taxon>Spiralia</taxon>
        <taxon>Lophotrochozoa</taxon>
        <taxon>Mollusca</taxon>
        <taxon>Gastropoda</taxon>
        <taxon>Heterobranchia</taxon>
        <taxon>Euthyneura</taxon>
        <taxon>Panpulmonata</taxon>
        <taxon>Sacoglossa</taxon>
        <taxon>Placobranchoidea</taxon>
        <taxon>Plakobranchidae</taxon>
        <taxon>Plakobranchus</taxon>
    </lineage>
</organism>
<protein>
    <submittedName>
        <fullName evidence="9">Carbohydrate-responsive element-binding protein-like</fullName>
    </submittedName>
</protein>
<keyword evidence="2" id="KW-0805">Transcription regulation</keyword>
<feature type="region of interest" description="Disordered" evidence="7">
    <location>
        <begin position="612"/>
        <end position="665"/>
    </location>
</feature>
<dbReference type="Proteomes" id="UP000735302">
    <property type="component" value="Unassembled WGS sequence"/>
</dbReference>
<evidence type="ECO:0000256" key="2">
    <source>
        <dbReference type="ARBA" id="ARBA00023015"/>
    </source>
</evidence>
<dbReference type="SMART" id="SM00353">
    <property type="entry name" value="HLH"/>
    <property type="match status" value="1"/>
</dbReference>
<keyword evidence="6" id="KW-0175">Coiled coil</keyword>
<keyword evidence="5" id="KW-0539">Nucleus</keyword>
<dbReference type="PANTHER" id="PTHR15741:SF37">
    <property type="entry name" value="LD38259P"/>
    <property type="match status" value="1"/>
</dbReference>
<dbReference type="GO" id="GO:0046983">
    <property type="term" value="F:protein dimerization activity"/>
    <property type="evidence" value="ECO:0007669"/>
    <property type="project" value="InterPro"/>
</dbReference>
<dbReference type="Pfam" id="PF00010">
    <property type="entry name" value="HLH"/>
    <property type="match status" value="1"/>
</dbReference>
<dbReference type="Gene3D" id="4.10.280.10">
    <property type="entry name" value="Helix-loop-helix DNA-binding domain"/>
    <property type="match status" value="1"/>
</dbReference>
<evidence type="ECO:0000256" key="6">
    <source>
        <dbReference type="SAM" id="Coils"/>
    </source>
</evidence>
<feature type="region of interest" description="Disordered" evidence="7">
    <location>
        <begin position="693"/>
        <end position="721"/>
    </location>
</feature>
<proteinExistence type="predicted"/>
<evidence type="ECO:0000256" key="3">
    <source>
        <dbReference type="ARBA" id="ARBA00023125"/>
    </source>
</evidence>
<keyword evidence="10" id="KW-1185">Reference proteome</keyword>
<evidence type="ECO:0000256" key="5">
    <source>
        <dbReference type="ARBA" id="ARBA00023242"/>
    </source>
</evidence>
<feature type="compositionally biased region" description="Low complexity" evidence="7">
    <location>
        <begin position="871"/>
        <end position="905"/>
    </location>
</feature>
<comment type="caution">
    <text evidence="9">The sequence shown here is derived from an EMBL/GenBank/DDBJ whole genome shotgun (WGS) entry which is preliminary data.</text>
</comment>
<dbReference type="EMBL" id="BLXT01004129">
    <property type="protein sequence ID" value="GFO09944.1"/>
    <property type="molecule type" value="Genomic_DNA"/>
</dbReference>
<sequence length="1140" mass="125863">MLDIKEERHSDDPKAHKGTANIVHSGHFMISRVHEPNNDDDGVETVPPFINHSARSGYNFNNATKEISTTYKFGDAAIDESLTKLFECMTLAYSGTITSPRWKQFRGLHVSQKQRIRLNNLIWREWHMQYIYQKNPMVCQFATPLSDDIHSKPEAVVLEGKYWKRRLDTVTAEYKKWRRYYKDQAQRLRFLQGIGGSAWHDTRDLSEWQLLERVKDVTYIPCLGSGVKGEAGGMITQGQSNTDLALLQTEMMEMDFSNDLFNSFNSAPFPFPNPRELNQLGRSDLIQPGLVQLQPNLEEFMDIDSWQEMLKMGPSGSSSIGSSFLADTPSNIDMTQGGDTLLEFLTNVPVVQTAGVHANSQMAGSVSMPVTQQQQQQPQPPQLPPQQVMSPLTQLISAPNDSPMDNQMVVFQSMTSVDNDSGKGEQPQLSQCELASTPTIFVGSSGEGTHAQAYSLVTCGMNTNVNNSNNVNMAMMNTLCQKVVGDTNNSAAGATSTELIMQMLQQEAQKRQLQQQQRQLQEQRVNQQRQQQHRVKSPFIAPKIPFQQPTRQQFQQISQQQHQQQHFQQSPSEQSPLLAQSLTISSPSFPRINPATFGVPVSAQRTSHAVCASPTASLQGHDQDSTTVRKGRRQGKAPIKQQTSASGRRDSGGSGTSGAVSDLAKKKDGPFIVPAAKPVNGPRKNRTIAPAPAIAPFVPPIPHQQQQPSSSCPPSSSTSHDSYLEKLLKSGTYQGAMINMKKESSQQHSISGLVKDNPIQTTTNLYQQLRAARPSPSSGNVLDQMKPQQGPDLVTISAAGNHIQNSLSVLTAASYPGLDLNSISQQSIGNMVLPVSLSSQLEAMTTIRGLGEGQSQSQASSFSQLAEEKVPSVPSSPRTPVASPPSFSLKASQSSPQPSMDMSGSLAEPISPFNLVEMSPSSVGDPTSPGSADTDLMPDSRRAAHLSAEQKRRWNLKTGFDMLQQLVPSLSQNPRVSKATMLQKTAEFCRKLKAERLQMQKEAAILKREIESLNSTISAVQAQLPETGVPMTRQRKDQMREMLDDYVRRRTKENWKFWIFSVIMNSLYDSYCSAVSTASMEELCKTSLTWLDQSCSLVTLRPNVLTALTKLCHSTSVLTEPQRVKEQALKAVDKPPEKHK</sequence>
<evidence type="ECO:0000259" key="8">
    <source>
        <dbReference type="PROSITE" id="PS50888"/>
    </source>
</evidence>
<evidence type="ECO:0000313" key="9">
    <source>
        <dbReference type="EMBL" id="GFO09944.1"/>
    </source>
</evidence>
<feature type="region of interest" description="Disordered" evidence="7">
    <location>
        <begin position="515"/>
        <end position="578"/>
    </location>
</feature>
<keyword evidence="4" id="KW-0804">Transcription</keyword>
<feature type="compositionally biased region" description="Low complexity" evidence="7">
    <location>
        <begin position="545"/>
        <end position="576"/>
    </location>
</feature>
<dbReference type="GO" id="GO:0000981">
    <property type="term" value="F:DNA-binding transcription factor activity, RNA polymerase II-specific"/>
    <property type="evidence" value="ECO:0007669"/>
    <property type="project" value="TreeGrafter"/>
</dbReference>
<dbReference type="PANTHER" id="PTHR15741">
    <property type="entry name" value="BASIC HELIX-LOOP-HELIX ZIP TRANSCRIPTION FACTOR"/>
    <property type="match status" value="1"/>
</dbReference>
<feature type="region of interest" description="Disordered" evidence="7">
    <location>
        <begin position="362"/>
        <end position="386"/>
    </location>
</feature>
<keyword evidence="3" id="KW-0238">DNA-binding</keyword>
<reference evidence="9 10" key="1">
    <citation type="journal article" date="2021" name="Elife">
        <title>Chloroplast acquisition without the gene transfer in kleptoplastic sea slugs, Plakobranchus ocellatus.</title>
        <authorList>
            <person name="Maeda T."/>
            <person name="Takahashi S."/>
            <person name="Yoshida T."/>
            <person name="Shimamura S."/>
            <person name="Takaki Y."/>
            <person name="Nagai Y."/>
            <person name="Toyoda A."/>
            <person name="Suzuki Y."/>
            <person name="Arimoto A."/>
            <person name="Ishii H."/>
            <person name="Satoh N."/>
            <person name="Nishiyama T."/>
            <person name="Hasebe M."/>
            <person name="Maruyama T."/>
            <person name="Minagawa J."/>
            <person name="Obokata J."/>
            <person name="Shigenobu S."/>
        </authorList>
    </citation>
    <scope>NUCLEOTIDE SEQUENCE [LARGE SCALE GENOMIC DNA]</scope>
</reference>
<dbReference type="SUPFAM" id="SSF47459">
    <property type="entry name" value="HLH, helix-loop-helix DNA-binding domain"/>
    <property type="match status" value="1"/>
</dbReference>
<evidence type="ECO:0000256" key="7">
    <source>
        <dbReference type="SAM" id="MobiDB-lite"/>
    </source>
</evidence>
<feature type="domain" description="BHLH" evidence="8">
    <location>
        <begin position="940"/>
        <end position="992"/>
    </location>
</feature>
<feature type="coiled-coil region" evidence="6">
    <location>
        <begin position="989"/>
        <end position="1023"/>
    </location>
</feature>
<evidence type="ECO:0000313" key="10">
    <source>
        <dbReference type="Proteomes" id="UP000735302"/>
    </source>
</evidence>
<dbReference type="InterPro" id="IPR052207">
    <property type="entry name" value="Max-like/E-box_TFs"/>
</dbReference>
<dbReference type="AlphaFoldDB" id="A0AAV4AV29"/>
<accession>A0AAV4AV29</accession>
<feature type="compositionally biased region" description="Low complexity" evidence="7">
    <location>
        <begin position="854"/>
        <end position="864"/>
    </location>
</feature>